<dbReference type="PANTHER" id="PTHR30632">
    <property type="entry name" value="MOLYBDATE-BINDING PERIPLASMIC PROTEIN"/>
    <property type="match status" value="1"/>
</dbReference>
<dbReference type="RefSeq" id="WP_066852007.1">
    <property type="nucleotide sequence ID" value="NZ_JXMS01000002.1"/>
</dbReference>
<dbReference type="PIRSF" id="PIRSF004846">
    <property type="entry name" value="ModA"/>
    <property type="match status" value="1"/>
</dbReference>
<evidence type="ECO:0000256" key="4">
    <source>
        <dbReference type="PIRSR" id="PIRSR004846-1"/>
    </source>
</evidence>
<dbReference type="GO" id="GO:0030973">
    <property type="term" value="F:molybdate ion binding"/>
    <property type="evidence" value="ECO:0007669"/>
    <property type="project" value="InterPro"/>
</dbReference>
<feature type="signal peptide" evidence="5">
    <location>
        <begin position="1"/>
        <end position="21"/>
    </location>
</feature>
<dbReference type="NCBIfam" id="TIGR01256">
    <property type="entry name" value="modA"/>
    <property type="match status" value="1"/>
</dbReference>
<dbReference type="PANTHER" id="PTHR30632:SF14">
    <property type="entry name" value="TUNGSTATE_MOLYBDATE_CHROMATE-BINDING PROTEIN MODA"/>
    <property type="match status" value="1"/>
</dbReference>
<dbReference type="PATRIC" id="fig|1560234.3.peg.1269"/>
<comment type="similarity">
    <text evidence="1">Belongs to the bacterial solute-binding protein ModA family.</text>
</comment>
<gene>
    <name evidence="6" type="ORF">SP90_01965</name>
</gene>
<dbReference type="CDD" id="cd13539">
    <property type="entry name" value="PBP2_AvModA"/>
    <property type="match status" value="1"/>
</dbReference>
<evidence type="ECO:0000256" key="5">
    <source>
        <dbReference type="SAM" id="SignalP"/>
    </source>
</evidence>
<feature type="chain" id="PRO_5008600874" evidence="5">
    <location>
        <begin position="22"/>
        <end position="244"/>
    </location>
</feature>
<dbReference type="Gene3D" id="3.40.190.10">
    <property type="entry name" value="Periplasmic binding protein-like II"/>
    <property type="match status" value="2"/>
</dbReference>
<proteinExistence type="inferred from homology"/>
<dbReference type="InterPro" id="IPR050682">
    <property type="entry name" value="ModA/WtpA"/>
</dbReference>
<evidence type="ECO:0000256" key="1">
    <source>
        <dbReference type="ARBA" id="ARBA00009175"/>
    </source>
</evidence>
<reference evidence="6 7" key="1">
    <citation type="submission" date="2015-01" db="EMBL/GenBank/DDBJ databases">
        <title>Desulfovibrio sp. JC271 draft genome sequence.</title>
        <authorList>
            <person name="Shivani Y."/>
            <person name="Subhash Y."/>
            <person name="Sasikala C."/>
            <person name="Ramana C.V."/>
        </authorList>
    </citation>
    <scope>NUCLEOTIDE SEQUENCE [LARGE SCALE GENOMIC DNA]</scope>
    <source>
        <strain evidence="6 7">JC271</strain>
    </source>
</reference>
<name>A0A1B7XMV1_9BACT</name>
<keyword evidence="2 4" id="KW-0479">Metal-binding</keyword>
<keyword evidence="7" id="KW-1185">Reference proteome</keyword>
<dbReference type="GO" id="GO:0015689">
    <property type="term" value="P:molybdate ion transport"/>
    <property type="evidence" value="ECO:0007669"/>
    <property type="project" value="InterPro"/>
</dbReference>
<dbReference type="OrthoDB" id="9785015at2"/>
<comment type="caution">
    <text evidence="6">The sequence shown here is derived from an EMBL/GenBank/DDBJ whole genome shotgun (WGS) entry which is preliminary data.</text>
</comment>
<feature type="binding site" evidence="4">
    <location>
        <position position="58"/>
    </location>
    <ligand>
        <name>molybdate</name>
        <dbReference type="ChEBI" id="CHEBI:36264"/>
    </ligand>
</feature>
<dbReference type="STRING" id="1560234.SP90_01965"/>
<evidence type="ECO:0000313" key="6">
    <source>
        <dbReference type="EMBL" id="OBQ56850.1"/>
    </source>
</evidence>
<organism evidence="6 7">
    <name type="scientific">Halodesulfovibrio spirochaetisodalis</name>
    <dbReference type="NCBI Taxonomy" id="1560234"/>
    <lineage>
        <taxon>Bacteria</taxon>
        <taxon>Pseudomonadati</taxon>
        <taxon>Thermodesulfobacteriota</taxon>
        <taxon>Desulfovibrionia</taxon>
        <taxon>Desulfovibrionales</taxon>
        <taxon>Desulfovibrionaceae</taxon>
        <taxon>Halodesulfovibrio</taxon>
    </lineage>
</organism>
<accession>A0A1B7XMV1</accession>
<dbReference type="EMBL" id="JXMS01000002">
    <property type="protein sequence ID" value="OBQ56850.1"/>
    <property type="molecule type" value="Genomic_DNA"/>
</dbReference>
<evidence type="ECO:0000256" key="2">
    <source>
        <dbReference type="ARBA" id="ARBA00022723"/>
    </source>
</evidence>
<protein>
    <submittedName>
        <fullName evidence="6">Molybdenum ABC transporter substrate-binding protein</fullName>
    </submittedName>
</protein>
<evidence type="ECO:0000256" key="3">
    <source>
        <dbReference type="ARBA" id="ARBA00022729"/>
    </source>
</evidence>
<keyword evidence="4" id="KW-0500">Molybdenum</keyword>
<sequence length="244" mass="26642">MKRLITLCLALCTFVPIQARSADLMIAQAANFMPAMQEIIPAFEKETGLTVQATYTSTGKLYGQIINGAPFDVFLAADALRPEKLYTQQLAAKPFTYAKGRVVLWTRNKNLCSKTWQHALSSHSVAHIAIANPETASYGTVTKAMLQKLNLWEKTKSKLAVGQSISQAFQYVATGAADAGFCAYSYMFTPQARQGCVIHVPEAEPVLQKGCILSNAPHPNAAEKFIQFLASPTVAAIKRSYGYQ</sequence>
<dbReference type="SUPFAM" id="SSF53850">
    <property type="entry name" value="Periplasmic binding protein-like II"/>
    <property type="match status" value="1"/>
</dbReference>
<dbReference type="InterPro" id="IPR005950">
    <property type="entry name" value="ModA"/>
</dbReference>
<dbReference type="Proteomes" id="UP000091979">
    <property type="component" value="Unassembled WGS sequence"/>
</dbReference>
<dbReference type="Pfam" id="PF13531">
    <property type="entry name" value="SBP_bac_11"/>
    <property type="match status" value="1"/>
</dbReference>
<evidence type="ECO:0000313" key="7">
    <source>
        <dbReference type="Proteomes" id="UP000091979"/>
    </source>
</evidence>
<dbReference type="InterPro" id="IPR044084">
    <property type="entry name" value="AvModA-like_subst-bd"/>
</dbReference>
<dbReference type="GO" id="GO:0046872">
    <property type="term" value="F:metal ion binding"/>
    <property type="evidence" value="ECO:0007669"/>
    <property type="project" value="UniProtKB-KW"/>
</dbReference>
<dbReference type="AlphaFoldDB" id="A0A1B7XMV1"/>
<feature type="binding site" evidence="4">
    <location>
        <position position="165"/>
    </location>
    <ligand>
        <name>molybdate</name>
        <dbReference type="ChEBI" id="CHEBI:36264"/>
    </ligand>
</feature>
<keyword evidence="3 5" id="KW-0732">Signal</keyword>